<dbReference type="GeneTree" id="ENSGT00900000141090"/>
<feature type="domain" description="C2H2-type" evidence="8">
    <location>
        <begin position="768"/>
        <end position="795"/>
    </location>
</feature>
<feature type="domain" description="C2H2-type" evidence="8">
    <location>
        <begin position="1031"/>
        <end position="1059"/>
    </location>
</feature>
<dbReference type="Gene3D" id="3.30.710.10">
    <property type="entry name" value="Potassium Channel Kv1.1, Chain A"/>
    <property type="match status" value="1"/>
</dbReference>
<feature type="domain" description="C2H2-type" evidence="8">
    <location>
        <begin position="975"/>
        <end position="1002"/>
    </location>
</feature>
<dbReference type="SUPFAM" id="SSF54695">
    <property type="entry name" value="POZ domain"/>
    <property type="match status" value="1"/>
</dbReference>
<dbReference type="PROSITE" id="PS00028">
    <property type="entry name" value="ZINC_FINGER_C2H2_1"/>
    <property type="match status" value="11"/>
</dbReference>
<sequence length="1178" mass="132024">MSCEESYLAIIRYLTDEREPYAPGTPGNTKRKIRKAAACYVVRNGTLFYQRRLKGQNEFTELEVVLQDSRRKELINEAHIMEGGEHLNQQLTWDYISQKYWWRGILKHVKDHIRECTHCQTRRNAADGSGPRQFSQQGRRKAATHMNEEEDEDEEEEEETDDGSLFADSASQLRSKLKTMAAKHELVFVDSKGEVNQFLPKHSQTMLEKLNQQRLSNQFCDITLLIEGEEYRAHKAVLAACSEYFNELFFEKGAVSTHEAVVDLSGFTKASFLPLLDFAYTSMLTFNFCIMADIANLARHLLMTEVLHICESVHKQVEEQKLTVYQRGDVHTVVSSQPAPQEGPKDESSAYVVTIQSDGRAVVTHSNVAVACEPLAFVEPPKEAYIEESMTVVTEAVERDKEHDGVAAQNETVTLITHSGQTEPGETVTVISHSADGMEGETMTVVTHSGQAGASESLAMVSACLAMEQPQVAEAGAFVINVDPDKVSPSEDVKLAPADATEVATLPQETIMSEATPQKRKRGRPAKVKKKVEVEEFLPLEEEDPSADEAQADKQEPTSDDTNRRRLRQRSIAEGGYARLHMGLEEEEEGKKVSTQPRVTTPKVGPRPGKRGRPPKQPLETQVEGQSVSDAATEPEVTAVESAAVGEVGTEEAAKEVAEPETGAKQDQSSESAVDGEHTCSECGMSFQRRYSLIMHTLKHEKARGYKCSLCSKEFQYAASLRAHLARHKQQSSQRAPVTKPSAEQSSQAKLDGDFEDKTSSPLTKREFVCDICGKTLPKLYSLRIHMLNHTGVRPHSCKVCGKTFAHKHSLKMHRALHDVTKQFQCKYCKKSFVSKRSMEEHTSIHTGESKYLCNTCGATFHRASALSKHLKKHQPKPDVRPFACAHCDKRFYEAKDLQQHMNKHMGLKPFQCQVCGKCYSWKKDWYSHVKSHSVAEPYKCNVCGKEFFEKALFRRHVKKATHGKKGRVKQNLERECEQCGRKFTQLREYRRHINNHQGVKPFECLTCGVAWADARSLKRHVRTHTGERPYVCPMCQEAHIDARTLRKHMAKYHGDNLPGKIMLEKDTLQFHNQGTQVEHAVSILASDLPPELRPPQQPASEEIETVLITEETVEAVEAVQAVQAAADGSVATLSDQGIMQVVNYVLAQQALSGTKPEEAPEVIQTMEVEVAHVAEVE</sequence>
<feature type="compositionally biased region" description="Acidic residues" evidence="6">
    <location>
        <begin position="535"/>
        <end position="547"/>
    </location>
</feature>
<feature type="compositionally biased region" description="Polar residues" evidence="6">
    <location>
        <begin position="731"/>
        <end position="749"/>
    </location>
</feature>
<evidence type="ECO:0000313" key="9">
    <source>
        <dbReference type="Ensembl" id="ENSATEP00000016567.1"/>
    </source>
</evidence>
<feature type="domain" description="BTB" evidence="7">
    <location>
        <begin position="220"/>
        <end position="288"/>
    </location>
</feature>
<dbReference type="OMA" id="RYAFIMH"/>
<dbReference type="InterPro" id="IPR013087">
    <property type="entry name" value="Znf_C2H2_type"/>
</dbReference>
<keyword evidence="2" id="KW-0677">Repeat</keyword>
<evidence type="ECO:0000256" key="6">
    <source>
        <dbReference type="SAM" id="MobiDB-lite"/>
    </source>
</evidence>
<dbReference type="InterPro" id="IPR000210">
    <property type="entry name" value="BTB/POZ_dom"/>
</dbReference>
<feature type="compositionally biased region" description="Basic and acidic residues" evidence="6">
    <location>
        <begin position="551"/>
        <end position="564"/>
    </location>
</feature>
<feature type="compositionally biased region" description="Basic residues" evidence="6">
    <location>
        <begin position="518"/>
        <end position="530"/>
    </location>
</feature>
<dbReference type="AlphaFoldDB" id="A0A3Q1I536"/>
<evidence type="ECO:0000256" key="4">
    <source>
        <dbReference type="ARBA" id="ARBA00022833"/>
    </source>
</evidence>
<evidence type="ECO:0000256" key="2">
    <source>
        <dbReference type="ARBA" id="ARBA00022737"/>
    </source>
</evidence>
<dbReference type="Gene3D" id="1.10.340.70">
    <property type="match status" value="1"/>
</dbReference>
<feature type="region of interest" description="Disordered" evidence="6">
    <location>
        <begin position="726"/>
        <end position="760"/>
    </location>
</feature>
<dbReference type="FunFam" id="3.30.160.60:FF:000633">
    <property type="entry name" value="Zinc finger and BTB domain containing 11"/>
    <property type="match status" value="1"/>
</dbReference>
<feature type="domain" description="C2H2-type" evidence="8">
    <location>
        <begin position="939"/>
        <end position="968"/>
    </location>
</feature>
<dbReference type="InterPro" id="IPR036236">
    <property type="entry name" value="Znf_C2H2_sf"/>
</dbReference>
<dbReference type="Pfam" id="PF00096">
    <property type="entry name" value="zf-C2H2"/>
    <property type="match status" value="6"/>
</dbReference>
<dbReference type="FunCoup" id="A0A3Q1I536">
    <property type="interactions" value="1219"/>
</dbReference>
<dbReference type="Ensembl" id="ENSATET00000016850.3">
    <property type="protein sequence ID" value="ENSATEP00000016567.1"/>
    <property type="gene ID" value="ENSATEG00000011539.3"/>
</dbReference>
<dbReference type="InterPro" id="IPR050758">
    <property type="entry name" value="Znf_C2H2-type"/>
</dbReference>
<keyword evidence="1" id="KW-0479">Metal-binding</keyword>
<keyword evidence="10" id="KW-1185">Reference proteome</keyword>
<dbReference type="FunFam" id="3.30.160.60:FF:000446">
    <property type="entry name" value="Zinc finger protein"/>
    <property type="match status" value="1"/>
</dbReference>
<evidence type="ECO:0000259" key="7">
    <source>
        <dbReference type="PROSITE" id="PS50097"/>
    </source>
</evidence>
<evidence type="ECO:0000256" key="3">
    <source>
        <dbReference type="ARBA" id="ARBA00022771"/>
    </source>
</evidence>
<keyword evidence="4" id="KW-0862">Zinc</keyword>
<dbReference type="Gene3D" id="3.30.160.60">
    <property type="entry name" value="Classic Zinc Finger"/>
    <property type="match status" value="10"/>
</dbReference>
<dbReference type="InterPro" id="IPR011333">
    <property type="entry name" value="SKP1/BTB/POZ_sf"/>
</dbReference>
<reference evidence="9" key="3">
    <citation type="submission" date="2025-09" db="UniProtKB">
        <authorList>
            <consortium name="Ensembl"/>
        </authorList>
    </citation>
    <scope>IDENTIFICATION</scope>
</reference>
<dbReference type="Proteomes" id="UP000265040">
    <property type="component" value="Chromosome 4"/>
</dbReference>
<evidence type="ECO:0008006" key="11">
    <source>
        <dbReference type="Google" id="ProtNLM"/>
    </source>
</evidence>
<dbReference type="STRING" id="64144.ENSATEP00000016567"/>
<feature type="domain" description="C2H2-type" evidence="8">
    <location>
        <begin position="824"/>
        <end position="851"/>
    </location>
</feature>
<accession>A0A3Q1I536</accession>
<feature type="domain" description="C2H2-type" evidence="8">
    <location>
        <begin position="796"/>
        <end position="823"/>
    </location>
</feature>
<dbReference type="InterPro" id="IPR041588">
    <property type="entry name" value="Integrase_H2C2"/>
</dbReference>
<feature type="domain" description="C2H2-type" evidence="8">
    <location>
        <begin position="911"/>
        <end position="938"/>
    </location>
</feature>
<dbReference type="FunFam" id="3.30.710.10:FF:000070">
    <property type="entry name" value="zinc finger and BTB domain-containing protein 11"/>
    <property type="match status" value="1"/>
</dbReference>
<feature type="compositionally biased region" description="Polar residues" evidence="6">
    <location>
        <begin position="619"/>
        <end position="630"/>
    </location>
</feature>
<dbReference type="InterPro" id="IPR017956">
    <property type="entry name" value="AT_hook_DNA-bd_motif"/>
</dbReference>
<dbReference type="OrthoDB" id="6077919at2759"/>
<feature type="domain" description="C2H2-type" evidence="8">
    <location>
        <begin position="883"/>
        <end position="910"/>
    </location>
</feature>
<keyword evidence="3 5" id="KW-0863">Zinc-finger</keyword>
<feature type="compositionally biased region" description="Low complexity" evidence="6">
    <location>
        <begin position="636"/>
        <end position="648"/>
    </location>
</feature>
<feature type="domain" description="C2H2-type" evidence="8">
    <location>
        <begin position="706"/>
        <end position="733"/>
    </location>
</feature>
<protein>
    <recommendedName>
        <fullName evidence="11">Zinc finger and BTB domain containing 11</fullName>
    </recommendedName>
</protein>
<dbReference type="InParanoid" id="A0A3Q1I536"/>
<evidence type="ECO:0000259" key="8">
    <source>
        <dbReference type="PROSITE" id="PS50157"/>
    </source>
</evidence>
<feature type="region of interest" description="Disordered" evidence="6">
    <location>
        <begin position="508"/>
        <end position="678"/>
    </location>
</feature>
<dbReference type="CDD" id="cd18202">
    <property type="entry name" value="BTB_POZ_ZBTB11"/>
    <property type="match status" value="1"/>
</dbReference>
<organism evidence="9 10">
    <name type="scientific">Anabas testudineus</name>
    <name type="common">Climbing perch</name>
    <name type="synonym">Anthias testudineus</name>
    <dbReference type="NCBI Taxonomy" id="64144"/>
    <lineage>
        <taxon>Eukaryota</taxon>
        <taxon>Metazoa</taxon>
        <taxon>Chordata</taxon>
        <taxon>Craniata</taxon>
        <taxon>Vertebrata</taxon>
        <taxon>Euteleostomi</taxon>
        <taxon>Actinopterygii</taxon>
        <taxon>Neopterygii</taxon>
        <taxon>Teleostei</taxon>
        <taxon>Neoteleostei</taxon>
        <taxon>Acanthomorphata</taxon>
        <taxon>Anabantaria</taxon>
        <taxon>Anabantiformes</taxon>
        <taxon>Anabantoidei</taxon>
        <taxon>Anabantidae</taxon>
        <taxon>Anabas</taxon>
    </lineage>
</organism>
<dbReference type="PANTHER" id="PTHR23234">
    <property type="entry name" value="ZNF44 PROTEIN"/>
    <property type="match status" value="1"/>
</dbReference>
<dbReference type="GO" id="GO:0003677">
    <property type="term" value="F:DNA binding"/>
    <property type="evidence" value="ECO:0007669"/>
    <property type="project" value="InterPro"/>
</dbReference>
<feature type="domain" description="C2H2-type" evidence="8">
    <location>
        <begin position="1003"/>
        <end position="1030"/>
    </location>
</feature>
<dbReference type="SUPFAM" id="SSF57667">
    <property type="entry name" value="beta-beta-alpha zinc fingers"/>
    <property type="match status" value="7"/>
</dbReference>
<feature type="region of interest" description="Disordered" evidence="6">
    <location>
        <begin position="122"/>
        <end position="166"/>
    </location>
</feature>
<feature type="domain" description="C2H2-type" evidence="8">
    <location>
        <begin position="678"/>
        <end position="705"/>
    </location>
</feature>
<proteinExistence type="predicted"/>
<dbReference type="GO" id="GO:0030223">
    <property type="term" value="P:neutrophil differentiation"/>
    <property type="evidence" value="ECO:0007669"/>
    <property type="project" value="Ensembl"/>
</dbReference>
<dbReference type="SMART" id="SM00384">
    <property type="entry name" value="AT_hook"/>
    <property type="match status" value="2"/>
</dbReference>
<dbReference type="PROSITE" id="PS50157">
    <property type="entry name" value="ZINC_FINGER_C2H2_2"/>
    <property type="match status" value="12"/>
</dbReference>
<dbReference type="PANTHER" id="PTHR23234:SF10">
    <property type="entry name" value="RIKEN CDNA 6720489N17 GENE-RELATED"/>
    <property type="match status" value="1"/>
</dbReference>
<feature type="compositionally biased region" description="Basic and acidic residues" evidence="6">
    <location>
        <begin position="751"/>
        <end position="760"/>
    </location>
</feature>
<gene>
    <name evidence="9" type="primary">ZBTB11</name>
</gene>
<dbReference type="Pfam" id="PF00651">
    <property type="entry name" value="BTB"/>
    <property type="match status" value="1"/>
</dbReference>
<dbReference type="SMART" id="SM00355">
    <property type="entry name" value="ZnF_C2H2"/>
    <property type="match status" value="12"/>
</dbReference>
<evidence type="ECO:0000256" key="1">
    <source>
        <dbReference type="ARBA" id="ARBA00022723"/>
    </source>
</evidence>
<feature type="compositionally biased region" description="Basic and acidic residues" evidence="6">
    <location>
        <begin position="652"/>
        <end position="664"/>
    </location>
</feature>
<name>A0A3Q1I536_ANATE</name>
<dbReference type="InterPro" id="IPR048060">
    <property type="entry name" value="ZBTB11_BTB_POZ"/>
</dbReference>
<dbReference type="GO" id="GO:0008270">
    <property type="term" value="F:zinc ion binding"/>
    <property type="evidence" value="ECO:0007669"/>
    <property type="project" value="UniProtKB-KW"/>
</dbReference>
<reference evidence="9" key="1">
    <citation type="submission" date="2021-04" db="EMBL/GenBank/DDBJ databases">
        <authorList>
            <consortium name="Wellcome Sanger Institute Data Sharing"/>
        </authorList>
    </citation>
    <scope>NUCLEOTIDE SEQUENCE [LARGE SCALE GENOMIC DNA]</scope>
</reference>
<dbReference type="GeneID" id="113152405"/>
<evidence type="ECO:0000313" key="10">
    <source>
        <dbReference type="Proteomes" id="UP000265040"/>
    </source>
</evidence>
<dbReference type="FunFam" id="1.10.340.70:FF:000002">
    <property type="entry name" value="Zinc finger and BTB domain-containing protein 11"/>
    <property type="match status" value="1"/>
</dbReference>
<dbReference type="PROSITE" id="PS50097">
    <property type="entry name" value="BTB"/>
    <property type="match status" value="1"/>
</dbReference>
<dbReference type="FunFam" id="3.30.160.60:FF:001897">
    <property type="entry name" value="Zinc finger and BTB domain containing 11"/>
    <property type="match status" value="1"/>
</dbReference>
<feature type="compositionally biased region" description="Acidic residues" evidence="6">
    <location>
        <begin position="148"/>
        <end position="162"/>
    </location>
</feature>
<reference evidence="9" key="2">
    <citation type="submission" date="2025-08" db="UniProtKB">
        <authorList>
            <consortium name="Ensembl"/>
        </authorList>
    </citation>
    <scope>IDENTIFICATION</scope>
</reference>
<dbReference type="Pfam" id="PF13912">
    <property type="entry name" value="zf-C2H2_6"/>
    <property type="match status" value="3"/>
</dbReference>
<dbReference type="RefSeq" id="XP_026201427.1">
    <property type="nucleotide sequence ID" value="XM_026345642.1"/>
</dbReference>
<feature type="domain" description="C2H2-type" evidence="8">
    <location>
        <begin position="852"/>
        <end position="879"/>
    </location>
</feature>
<dbReference type="FunFam" id="3.30.160.60:FF:000997">
    <property type="entry name" value="Zinc finger and BTB domain-containing protein 11"/>
    <property type="match status" value="1"/>
</dbReference>
<evidence type="ECO:0000256" key="5">
    <source>
        <dbReference type="PROSITE-ProRule" id="PRU00042"/>
    </source>
</evidence>
<dbReference type="SMART" id="SM00225">
    <property type="entry name" value="BTB"/>
    <property type="match status" value="1"/>
</dbReference>
<dbReference type="Pfam" id="PF17921">
    <property type="entry name" value="Integrase_H2C2"/>
    <property type="match status" value="1"/>
</dbReference>